<organism evidence="2">
    <name type="scientific">uncultured Chloroflexia bacterium</name>
    <dbReference type="NCBI Taxonomy" id="1672391"/>
    <lineage>
        <taxon>Bacteria</taxon>
        <taxon>Bacillati</taxon>
        <taxon>Chloroflexota</taxon>
        <taxon>Chloroflexia</taxon>
        <taxon>environmental samples</taxon>
    </lineage>
</organism>
<accession>A0A6J4MZG2</accession>
<reference evidence="2" key="1">
    <citation type="submission" date="2020-02" db="EMBL/GenBank/DDBJ databases">
        <authorList>
            <person name="Meier V. D."/>
        </authorList>
    </citation>
    <scope>NUCLEOTIDE SEQUENCE</scope>
    <source>
        <strain evidence="2">AVDCRST_MAG93</strain>
    </source>
</reference>
<dbReference type="GO" id="GO:0051287">
    <property type="term" value="F:NAD binding"/>
    <property type="evidence" value="ECO:0007669"/>
    <property type="project" value="InterPro"/>
</dbReference>
<evidence type="ECO:0000313" key="2">
    <source>
        <dbReference type="EMBL" id="CAA9373496.1"/>
    </source>
</evidence>
<dbReference type="GO" id="GO:0003979">
    <property type="term" value="F:UDP-glucose 6-dehydrogenase activity"/>
    <property type="evidence" value="ECO:0007669"/>
    <property type="project" value="UniProtKB-EC"/>
</dbReference>
<dbReference type="EC" id="1.1.1.22" evidence="2"/>
<dbReference type="InterPro" id="IPR001732">
    <property type="entry name" value="UDP-Glc/GDP-Man_DH_N"/>
</dbReference>
<name>A0A6J4MZG2_9CHLR</name>
<protein>
    <submittedName>
        <fullName evidence="2">UDP-glucose 6-dehydrogenase</fullName>
        <ecNumber evidence="2">1.1.1.22</ecNumber>
    </submittedName>
</protein>
<dbReference type="SUPFAM" id="SSF51735">
    <property type="entry name" value="NAD(P)-binding Rossmann-fold domains"/>
    <property type="match status" value="1"/>
</dbReference>
<dbReference type="EMBL" id="CADCTR010002901">
    <property type="protein sequence ID" value="CAA9373496.1"/>
    <property type="molecule type" value="Genomic_DNA"/>
</dbReference>
<dbReference type="PANTHER" id="PTHR43750:SF3">
    <property type="entry name" value="UDP-GLUCOSE 6-DEHYDROGENASE TUAD"/>
    <property type="match status" value="1"/>
</dbReference>
<evidence type="ECO:0000259" key="1">
    <source>
        <dbReference type="Pfam" id="PF03721"/>
    </source>
</evidence>
<sequence>MRRVVVINKSTVPVGTARMLEGILQEHNVQNVGVASNPEFLPEGDAVEKSRRPDRVVVGADHEDDFKILRYVYSQFIDHVRIRYIETTPETAEGIKYVANTLLLTYISFWNGVGARLGETLPNIRL</sequence>
<keyword evidence="2" id="KW-0560">Oxidoreductase</keyword>
<dbReference type="Gene3D" id="3.40.50.720">
    <property type="entry name" value="NAD(P)-binding Rossmann-like Domain"/>
    <property type="match status" value="1"/>
</dbReference>
<dbReference type="PANTHER" id="PTHR43750">
    <property type="entry name" value="UDP-GLUCOSE 6-DEHYDROGENASE TUAD"/>
    <property type="match status" value="1"/>
</dbReference>
<dbReference type="InterPro" id="IPR036291">
    <property type="entry name" value="NAD(P)-bd_dom_sf"/>
</dbReference>
<proteinExistence type="predicted"/>
<dbReference type="Pfam" id="PF03721">
    <property type="entry name" value="UDPG_MGDP_dh_N"/>
    <property type="match status" value="1"/>
</dbReference>
<gene>
    <name evidence="2" type="ORF">AVDCRST_MAG93-8607</name>
</gene>
<feature type="domain" description="UDP-glucose/GDP-mannose dehydrogenase N-terminal" evidence="1">
    <location>
        <begin position="4"/>
        <end position="67"/>
    </location>
</feature>
<dbReference type="AlphaFoldDB" id="A0A6J4MZG2"/>